<feature type="domain" description="Flagellar basal-body/hook protein C-terminal" evidence="9">
    <location>
        <begin position="476"/>
        <end position="515"/>
    </location>
</feature>
<sequence length="522" mass="56281">MASTFHGIETAKRSVLTQQTAINTVGHNISNANTAGYTRQRVTMVASRPMEAFGINRSSSPGQLGTGVEFTAINRIRTAYLDDEFRNQSKFLGSWSIRSETLDKLEAIVNEPSDTGIRKVMDNFYQAWSDLSKDPSNVTARRIVKENATALTDAFNYMSQQLSNLSQDLTTNVSVKANEVQSYLSSIADLNQSIYKIESLGDNANDLRDQRDLLTDKLSNIINITVQNTDQGYSISLGGQALVQGSQVLVQVNAGVTPQEQGAYLEGAYAAGFLNGGEVYGMIFSRENYVKDYSKQLDELADTLANGDIKVTLPKGTVLPVGMSVTTTSGGSVSGALGEDTEVILKGLNGLHQLGYSLDGSTTGSLPFFEGGSPITAANIKLNSLISDNPNLIASSMRTTGTGTDEQVVKGNNTLALLMANLKQTSFLSVDGKREATIDSFYSSIVGQLGVQAQEATRQIQNSTGLVQQVENSRQSISGVSLDEEMSDLIKYQHAYTAAARFMTTYDEMLDKLINSTGTVGR</sequence>
<dbReference type="GO" id="GO:0009424">
    <property type="term" value="C:bacterial-type flagellum hook"/>
    <property type="evidence" value="ECO:0007669"/>
    <property type="project" value="UniProtKB-UniRule"/>
</dbReference>
<reference evidence="11" key="1">
    <citation type="journal article" date="2014" name="Int. J. Syst. Evol. Microbiol.">
        <title>Complete genome sequence of Corynebacterium casei LMG S-19264T (=DSM 44701T), isolated from a smear-ripened cheese.</title>
        <authorList>
            <consortium name="US DOE Joint Genome Institute (JGI-PGF)"/>
            <person name="Walter F."/>
            <person name="Albersmeier A."/>
            <person name="Kalinowski J."/>
            <person name="Ruckert C."/>
        </authorList>
    </citation>
    <scope>NUCLEOTIDE SEQUENCE</scope>
    <source>
        <strain evidence="11">CGMCC 1.15178</strain>
    </source>
</reference>
<protein>
    <recommendedName>
        <fullName evidence="4 7">Flagellar hook-associated protein 1</fullName>
        <shortName evidence="7">HAP1</shortName>
    </recommendedName>
</protein>
<feature type="domain" description="Flagellar basal body rod protein N-terminal" evidence="8">
    <location>
        <begin position="17"/>
        <end position="38"/>
    </location>
</feature>
<dbReference type="Proteomes" id="UP000612456">
    <property type="component" value="Unassembled WGS sequence"/>
</dbReference>
<evidence type="ECO:0000313" key="11">
    <source>
        <dbReference type="EMBL" id="GGD92256.1"/>
    </source>
</evidence>
<evidence type="ECO:0000256" key="2">
    <source>
        <dbReference type="ARBA" id="ARBA00004613"/>
    </source>
</evidence>
<dbReference type="EMBL" id="BMHP01000006">
    <property type="protein sequence ID" value="GGD92256.1"/>
    <property type="molecule type" value="Genomic_DNA"/>
</dbReference>
<keyword evidence="5 7" id="KW-0964">Secreted</keyword>
<dbReference type="GO" id="GO:0044780">
    <property type="term" value="P:bacterial-type flagellum assembly"/>
    <property type="evidence" value="ECO:0007669"/>
    <property type="project" value="InterPro"/>
</dbReference>
<evidence type="ECO:0000313" key="12">
    <source>
        <dbReference type="Proteomes" id="UP000612456"/>
    </source>
</evidence>
<dbReference type="PRINTS" id="PR01005">
    <property type="entry name" value="FLGHOOKAP1"/>
</dbReference>
<dbReference type="RefSeq" id="WP_188997695.1">
    <property type="nucleotide sequence ID" value="NZ_BMHP01000006.1"/>
</dbReference>
<keyword evidence="11" id="KW-0969">Cilium</keyword>
<evidence type="ECO:0000256" key="1">
    <source>
        <dbReference type="ARBA" id="ARBA00004365"/>
    </source>
</evidence>
<dbReference type="InterPro" id="IPR001444">
    <property type="entry name" value="Flag_bb_rod_N"/>
</dbReference>
<dbReference type="PANTHER" id="PTHR30033">
    <property type="entry name" value="FLAGELLAR HOOK-ASSOCIATED PROTEIN 1"/>
    <property type="match status" value="1"/>
</dbReference>
<dbReference type="NCBIfam" id="TIGR02492">
    <property type="entry name" value="flgK_ends"/>
    <property type="match status" value="1"/>
</dbReference>
<dbReference type="InterPro" id="IPR002371">
    <property type="entry name" value="FlgK"/>
</dbReference>
<feature type="domain" description="Flagellar hook-associated protein FlgK helical" evidence="10">
    <location>
        <begin position="102"/>
        <end position="306"/>
    </location>
</feature>
<comment type="subcellular location">
    <subcellularLocation>
        <location evidence="1 7">Bacterial flagellum</location>
    </subcellularLocation>
    <subcellularLocation>
        <location evidence="2 7">Secreted</location>
    </subcellularLocation>
</comment>
<evidence type="ECO:0000259" key="9">
    <source>
        <dbReference type="Pfam" id="PF06429"/>
    </source>
</evidence>
<evidence type="ECO:0000256" key="7">
    <source>
        <dbReference type="RuleBase" id="RU362065"/>
    </source>
</evidence>
<dbReference type="Pfam" id="PF22638">
    <property type="entry name" value="FlgK_D1"/>
    <property type="match status" value="1"/>
</dbReference>
<dbReference type="GO" id="GO:0005198">
    <property type="term" value="F:structural molecule activity"/>
    <property type="evidence" value="ECO:0007669"/>
    <property type="project" value="UniProtKB-UniRule"/>
</dbReference>
<dbReference type="InterPro" id="IPR010930">
    <property type="entry name" value="Flg_bb/hook_C_dom"/>
</dbReference>
<dbReference type="InterPro" id="IPR053927">
    <property type="entry name" value="FlgK_helical"/>
</dbReference>
<keyword evidence="11" id="KW-0282">Flagellum</keyword>
<dbReference type="Pfam" id="PF00460">
    <property type="entry name" value="Flg_bb_rod"/>
    <property type="match status" value="1"/>
</dbReference>
<evidence type="ECO:0000256" key="3">
    <source>
        <dbReference type="ARBA" id="ARBA00009677"/>
    </source>
</evidence>
<dbReference type="AlphaFoldDB" id="A0A917E210"/>
<proteinExistence type="inferred from homology"/>
<evidence type="ECO:0000256" key="5">
    <source>
        <dbReference type="ARBA" id="ARBA00022525"/>
    </source>
</evidence>
<comment type="similarity">
    <text evidence="3 7">Belongs to the flagella basal body rod proteins family.</text>
</comment>
<keyword evidence="12" id="KW-1185">Reference proteome</keyword>
<accession>A0A917E210</accession>
<evidence type="ECO:0000256" key="4">
    <source>
        <dbReference type="ARBA" id="ARBA00016244"/>
    </source>
</evidence>
<dbReference type="SUPFAM" id="SSF64518">
    <property type="entry name" value="Phase 1 flagellin"/>
    <property type="match status" value="1"/>
</dbReference>
<keyword evidence="6 7" id="KW-0975">Bacterial flagellum</keyword>
<keyword evidence="11" id="KW-0966">Cell projection</keyword>
<dbReference type="PANTHER" id="PTHR30033:SF1">
    <property type="entry name" value="FLAGELLAR HOOK-ASSOCIATED PROTEIN 1"/>
    <property type="match status" value="1"/>
</dbReference>
<dbReference type="GO" id="GO:0005576">
    <property type="term" value="C:extracellular region"/>
    <property type="evidence" value="ECO:0007669"/>
    <property type="project" value="UniProtKB-SubCell"/>
</dbReference>
<name>A0A917E210_9BACL</name>
<evidence type="ECO:0000256" key="6">
    <source>
        <dbReference type="ARBA" id="ARBA00023143"/>
    </source>
</evidence>
<gene>
    <name evidence="7 11" type="primary">flgK</name>
    <name evidence="11" type="ORF">GCM10010911_58630</name>
</gene>
<organism evidence="11 12">
    <name type="scientific">Paenibacillus nasutitermitis</name>
    <dbReference type="NCBI Taxonomy" id="1652958"/>
    <lineage>
        <taxon>Bacteria</taxon>
        <taxon>Bacillati</taxon>
        <taxon>Bacillota</taxon>
        <taxon>Bacilli</taxon>
        <taxon>Bacillales</taxon>
        <taxon>Paenibacillaceae</taxon>
        <taxon>Paenibacillus</taxon>
    </lineage>
</organism>
<reference evidence="11" key="2">
    <citation type="submission" date="2020-09" db="EMBL/GenBank/DDBJ databases">
        <authorList>
            <person name="Sun Q."/>
            <person name="Zhou Y."/>
        </authorList>
    </citation>
    <scope>NUCLEOTIDE SEQUENCE</scope>
    <source>
        <strain evidence="11">CGMCC 1.15178</strain>
    </source>
</reference>
<evidence type="ECO:0000259" key="8">
    <source>
        <dbReference type="Pfam" id="PF00460"/>
    </source>
</evidence>
<evidence type="ECO:0000259" key="10">
    <source>
        <dbReference type="Pfam" id="PF22638"/>
    </source>
</evidence>
<comment type="caution">
    <text evidence="11">The sequence shown here is derived from an EMBL/GenBank/DDBJ whole genome shotgun (WGS) entry which is preliminary data.</text>
</comment>
<dbReference type="Pfam" id="PF06429">
    <property type="entry name" value="Flg_bbr_C"/>
    <property type="match status" value="1"/>
</dbReference>